<evidence type="ECO:0000256" key="1">
    <source>
        <dbReference type="ARBA" id="ARBA00001974"/>
    </source>
</evidence>
<dbReference type="SUPFAM" id="SSF51905">
    <property type="entry name" value="FAD/NAD(P)-binding domain"/>
    <property type="match status" value="2"/>
</dbReference>
<dbReference type="Gene3D" id="3.50.50.60">
    <property type="entry name" value="FAD/NAD(P)-binding domain"/>
    <property type="match status" value="2"/>
</dbReference>
<dbReference type="InterPro" id="IPR020946">
    <property type="entry name" value="Flavin_mOase-like"/>
</dbReference>
<evidence type="ECO:0000313" key="8">
    <source>
        <dbReference type="EMBL" id="RUS27428.1"/>
    </source>
</evidence>
<dbReference type="Proteomes" id="UP000274822">
    <property type="component" value="Unassembled WGS sequence"/>
</dbReference>
<keyword evidence="8" id="KW-0503">Monooxygenase</keyword>
<feature type="transmembrane region" description="Helical" evidence="7">
    <location>
        <begin position="200"/>
        <end position="221"/>
    </location>
</feature>
<keyword evidence="7" id="KW-0472">Membrane</keyword>
<dbReference type="PIRSF" id="PIRSF000332">
    <property type="entry name" value="FMO"/>
    <property type="match status" value="1"/>
</dbReference>
<dbReference type="PANTHER" id="PTHR23023">
    <property type="entry name" value="DIMETHYLANILINE MONOOXYGENASE"/>
    <property type="match status" value="1"/>
</dbReference>
<evidence type="ECO:0000256" key="7">
    <source>
        <dbReference type="SAM" id="Phobius"/>
    </source>
</evidence>
<evidence type="ECO:0000256" key="6">
    <source>
        <dbReference type="ARBA" id="ARBA00023002"/>
    </source>
</evidence>
<keyword evidence="9" id="KW-1185">Reference proteome</keyword>
<comment type="cofactor">
    <cofactor evidence="1">
        <name>FAD</name>
        <dbReference type="ChEBI" id="CHEBI:57692"/>
    </cofactor>
</comment>
<keyword evidence="6" id="KW-0560">Oxidoreductase</keyword>
<dbReference type="GO" id="GO:0004499">
    <property type="term" value="F:N,N-dimethylaniline monooxygenase activity"/>
    <property type="evidence" value="ECO:0007669"/>
    <property type="project" value="InterPro"/>
</dbReference>
<dbReference type="GO" id="GO:0050660">
    <property type="term" value="F:flavin adenine dinucleotide binding"/>
    <property type="evidence" value="ECO:0007669"/>
    <property type="project" value="InterPro"/>
</dbReference>
<dbReference type="GO" id="GO:0050661">
    <property type="term" value="F:NADP binding"/>
    <property type="evidence" value="ECO:0007669"/>
    <property type="project" value="InterPro"/>
</dbReference>
<dbReference type="InterPro" id="IPR036188">
    <property type="entry name" value="FAD/NAD-bd_sf"/>
</dbReference>
<dbReference type="InterPro" id="IPR050346">
    <property type="entry name" value="FMO-like"/>
</dbReference>
<dbReference type="EMBL" id="RBNJ01008412">
    <property type="protein sequence ID" value="RUS27428.1"/>
    <property type="molecule type" value="Genomic_DNA"/>
</dbReference>
<sequence length="473" mass="54694">MTTQKCVAIIGAGSSGLAAIKQCLEEGLIPVCFEQEGVTGGLWRYTEVTKENPNPHSSIYKSTIINTSKEMMCFSDFPIPATWPTYLPNQLIAHYFDLYAANFDLTRHIRLRRRVLRCSQLGDKRWLVRNVSTQNPDAQPEDEVFDYLMVCSGHHTKPRWPKPAFEGTDVFQGGQRHSHFYRVILFGKTLDHVIVRWVTFFPYFLITILSALTMVVIYGPLRGPLKPRHGFFSAHVTINSDLMGKIETGRIIVKPNIKRFLKGKGVEFEDGSIEEGIDLVYYCTGYHIEFPFLEREILNDGRDDVDLEYNEYENIAFIGLVQPLGAIMPISEIQSRYALSLWLGRLGAPPTILDMNAAIDRTRRHLQRTYVRSPRHTIQVFYHAYMDMLADDLGCKPTLFRLGREFEWNWRLIWSVYNGPQTPCQYRLLGEQKWAGAKRAVEEYSGYKWEGKYGDEKNGFWFSRMPEINKKDQ</sequence>
<dbReference type="InterPro" id="IPR000960">
    <property type="entry name" value="Flavin_mOase"/>
</dbReference>
<comment type="similarity">
    <text evidence="2">Belongs to the FMO family.</text>
</comment>
<keyword evidence="5" id="KW-0521">NADP</keyword>
<evidence type="ECO:0000256" key="4">
    <source>
        <dbReference type="ARBA" id="ARBA00022827"/>
    </source>
</evidence>
<keyword evidence="7" id="KW-0812">Transmembrane</keyword>
<gene>
    <name evidence="8" type="ORF">BC938DRAFT_483262</name>
</gene>
<dbReference type="PRINTS" id="PR00370">
    <property type="entry name" value="FMOXYGENASE"/>
</dbReference>
<reference evidence="8 9" key="1">
    <citation type="journal article" date="2018" name="New Phytol.">
        <title>Phylogenomics of Endogonaceae and evolution of mycorrhizas within Mucoromycota.</title>
        <authorList>
            <person name="Chang Y."/>
            <person name="Desiro A."/>
            <person name="Na H."/>
            <person name="Sandor L."/>
            <person name="Lipzen A."/>
            <person name="Clum A."/>
            <person name="Barry K."/>
            <person name="Grigoriev I.V."/>
            <person name="Martin F.M."/>
            <person name="Stajich J.E."/>
            <person name="Smith M.E."/>
            <person name="Bonito G."/>
            <person name="Spatafora J.W."/>
        </authorList>
    </citation>
    <scope>NUCLEOTIDE SEQUENCE [LARGE SCALE GENOMIC DNA]</scope>
    <source>
        <strain evidence="8 9">AD002</strain>
    </source>
</reference>
<evidence type="ECO:0000256" key="2">
    <source>
        <dbReference type="ARBA" id="ARBA00009183"/>
    </source>
</evidence>
<comment type="caution">
    <text evidence="8">The sequence shown here is derived from an EMBL/GenBank/DDBJ whole genome shotgun (WGS) entry which is preliminary data.</text>
</comment>
<keyword evidence="7" id="KW-1133">Transmembrane helix</keyword>
<proteinExistence type="inferred from homology"/>
<accession>A0A433QC92</accession>
<dbReference type="Pfam" id="PF00743">
    <property type="entry name" value="FMO-like"/>
    <property type="match status" value="2"/>
</dbReference>
<evidence type="ECO:0000256" key="5">
    <source>
        <dbReference type="ARBA" id="ARBA00022857"/>
    </source>
</evidence>
<dbReference type="FunFam" id="3.50.50.60:FF:000023">
    <property type="entry name" value="Dimethylaniline monooxygenase [N-oxide-forming]"/>
    <property type="match status" value="1"/>
</dbReference>
<name>A0A433QC92_9FUNG</name>
<protein>
    <submittedName>
        <fullName evidence="8">Dimethylaniline monooxygenase 5-like protein</fullName>
    </submittedName>
</protein>
<dbReference type="AlphaFoldDB" id="A0A433QC92"/>
<keyword evidence="3" id="KW-0285">Flavoprotein</keyword>
<evidence type="ECO:0000256" key="3">
    <source>
        <dbReference type="ARBA" id="ARBA00022630"/>
    </source>
</evidence>
<keyword evidence="4" id="KW-0274">FAD</keyword>
<organism evidence="8 9">
    <name type="scientific">Jimgerdemannia flammicorona</name>
    <dbReference type="NCBI Taxonomy" id="994334"/>
    <lineage>
        <taxon>Eukaryota</taxon>
        <taxon>Fungi</taxon>
        <taxon>Fungi incertae sedis</taxon>
        <taxon>Mucoromycota</taxon>
        <taxon>Mucoromycotina</taxon>
        <taxon>Endogonomycetes</taxon>
        <taxon>Endogonales</taxon>
        <taxon>Endogonaceae</taxon>
        <taxon>Jimgerdemannia</taxon>
    </lineage>
</organism>
<evidence type="ECO:0000313" key="9">
    <source>
        <dbReference type="Proteomes" id="UP000274822"/>
    </source>
</evidence>